<evidence type="ECO:0000256" key="3">
    <source>
        <dbReference type="SAM" id="SignalP"/>
    </source>
</evidence>
<evidence type="ECO:0000256" key="1">
    <source>
        <dbReference type="ARBA" id="ARBA00004196"/>
    </source>
</evidence>
<organism evidence="5 6">
    <name type="scientific">Thalassobaculum litoreum DSM 18839</name>
    <dbReference type="NCBI Taxonomy" id="1123362"/>
    <lineage>
        <taxon>Bacteria</taxon>
        <taxon>Pseudomonadati</taxon>
        <taxon>Pseudomonadota</taxon>
        <taxon>Alphaproteobacteria</taxon>
        <taxon>Rhodospirillales</taxon>
        <taxon>Thalassobaculaceae</taxon>
        <taxon>Thalassobaculum</taxon>
    </lineage>
</organism>
<name>A0A8G2BGD5_9PROT</name>
<feature type="domain" description="Imelysin-like" evidence="4">
    <location>
        <begin position="37"/>
        <end position="331"/>
    </location>
</feature>
<evidence type="ECO:0000256" key="2">
    <source>
        <dbReference type="ARBA" id="ARBA00022729"/>
    </source>
</evidence>
<keyword evidence="2 3" id="KW-0732">Signal</keyword>
<comment type="caution">
    <text evidence="5">The sequence shown here is derived from an EMBL/GenBank/DDBJ whole genome shotgun (WGS) entry which is preliminary data.</text>
</comment>
<dbReference type="InterPro" id="IPR018976">
    <property type="entry name" value="Imelysin-like"/>
</dbReference>
<dbReference type="Gene3D" id="1.20.1420.20">
    <property type="entry name" value="M75 peptidase, HXXE motif"/>
    <property type="match status" value="1"/>
</dbReference>
<reference evidence="5 6" key="1">
    <citation type="submission" date="2016-10" db="EMBL/GenBank/DDBJ databases">
        <authorList>
            <person name="Varghese N."/>
            <person name="Submissions S."/>
        </authorList>
    </citation>
    <scope>NUCLEOTIDE SEQUENCE [LARGE SCALE GENOMIC DNA]</scope>
    <source>
        <strain evidence="5 6">DSM 18839</strain>
    </source>
</reference>
<dbReference type="AlphaFoldDB" id="A0A8G2BGD5"/>
<comment type="subcellular location">
    <subcellularLocation>
        <location evidence="1">Cell envelope</location>
    </subcellularLocation>
</comment>
<keyword evidence="6" id="KW-1185">Reference proteome</keyword>
<dbReference type="Proteomes" id="UP000198615">
    <property type="component" value="Unassembled WGS sequence"/>
</dbReference>
<feature type="chain" id="PRO_5034703969" description="Imelysin-like domain-containing protein" evidence="3">
    <location>
        <begin position="22"/>
        <end position="352"/>
    </location>
</feature>
<evidence type="ECO:0000313" key="5">
    <source>
        <dbReference type="EMBL" id="SDF54050.1"/>
    </source>
</evidence>
<accession>A0A8G2BGD5</accession>
<dbReference type="GO" id="GO:0030313">
    <property type="term" value="C:cell envelope"/>
    <property type="evidence" value="ECO:0007669"/>
    <property type="project" value="UniProtKB-SubCell"/>
</dbReference>
<feature type="signal peptide" evidence="3">
    <location>
        <begin position="1"/>
        <end position="21"/>
    </location>
</feature>
<dbReference type="EMBL" id="FNBW01000004">
    <property type="protein sequence ID" value="SDF54050.1"/>
    <property type="molecule type" value="Genomic_DNA"/>
</dbReference>
<dbReference type="InterPro" id="IPR038352">
    <property type="entry name" value="Imelysin_sf"/>
</dbReference>
<dbReference type="CDD" id="cd14659">
    <property type="entry name" value="Imelysin-like_IPPA"/>
    <property type="match status" value="1"/>
</dbReference>
<gene>
    <name evidence="5" type="ORF">SAMN05660686_01598</name>
</gene>
<protein>
    <recommendedName>
        <fullName evidence="4">Imelysin-like domain-containing protein</fullName>
    </recommendedName>
</protein>
<evidence type="ECO:0000259" key="4">
    <source>
        <dbReference type="Pfam" id="PF09375"/>
    </source>
</evidence>
<dbReference type="OrthoDB" id="5729110at2"/>
<dbReference type="InterPro" id="IPR034984">
    <property type="entry name" value="Imelysin-like_IPPA"/>
</dbReference>
<evidence type="ECO:0000313" key="6">
    <source>
        <dbReference type="Proteomes" id="UP000198615"/>
    </source>
</evidence>
<dbReference type="RefSeq" id="WP_093149465.1">
    <property type="nucleotide sequence ID" value="NZ_FNBW01000004.1"/>
</dbReference>
<sequence length="352" mass="37624">MRFLAVLFTVFWLLPAQGVRADVPKELVEDLVDGNVIPAYRAFEAKTGALADAVTTACAGGALATDAVKAAFAEAWLAWAGARHVVKGPVTFFDRQFRIQFWPDSRNRIERALIDLRSVGGTPDIASAAVGVQGFPALERLIYEGKGVDDCFIARPIAANLHTMAGEILTEWTEGDSPFRKALVAPGSGAGVYFTYSESLTALMTGATASLEGILRLRLKRPLGEESGHARPNRAEAWRSELSMDLVRADLAAVADFYHGGAEAPEESRGLDAALRRSGETELADLMTKAFRITRETADKVDRPLSAAVVDPAMQPVLDELVTQVSALKALIVQKVGPAIGIAGGFNAMDGD</sequence>
<proteinExistence type="predicted"/>
<dbReference type="Pfam" id="PF09375">
    <property type="entry name" value="Peptidase_M75"/>
    <property type="match status" value="1"/>
</dbReference>